<name>A0A517N0T4_9BACT</name>
<dbReference type="AlphaFoldDB" id="A0A517N0T4"/>
<dbReference type="EMBL" id="CP036263">
    <property type="protein sequence ID" value="QDT00745.1"/>
    <property type="molecule type" value="Genomic_DNA"/>
</dbReference>
<feature type="transmembrane region" description="Helical" evidence="1">
    <location>
        <begin position="19"/>
        <end position="35"/>
    </location>
</feature>
<protein>
    <submittedName>
        <fullName evidence="2">Uncharacterized protein</fullName>
    </submittedName>
</protein>
<dbReference type="OrthoDB" id="292066at2"/>
<proteinExistence type="predicted"/>
<gene>
    <name evidence="2" type="ORF">HG15A2_40850</name>
</gene>
<keyword evidence="3" id="KW-1185">Reference proteome</keyword>
<keyword evidence="1" id="KW-0472">Membrane</keyword>
<sequence length="179" mass="19504">MNTQSIGNRVITFQNGLKLLAWTTMLLASLAVTQISGDWGHSVCGPWGCGPPTQALVGCHLAWFVVLLPLVFLSSNSSRLAVQSPIQLGMILLGAGTLMLLTLLIYQGVVWWPEASEWQRNFFWQRFGFSIATSVDIPALQLLTVGFVMIGVARASSAPPQEDTVLTTGERLSGHRLEH</sequence>
<evidence type="ECO:0000256" key="1">
    <source>
        <dbReference type="SAM" id="Phobius"/>
    </source>
</evidence>
<dbReference type="Proteomes" id="UP000319852">
    <property type="component" value="Chromosome"/>
</dbReference>
<accession>A0A517N0T4</accession>
<keyword evidence="1" id="KW-1133">Transmembrane helix</keyword>
<organism evidence="2 3">
    <name type="scientific">Adhaeretor mobilis</name>
    <dbReference type="NCBI Taxonomy" id="1930276"/>
    <lineage>
        <taxon>Bacteria</taxon>
        <taxon>Pseudomonadati</taxon>
        <taxon>Planctomycetota</taxon>
        <taxon>Planctomycetia</taxon>
        <taxon>Pirellulales</taxon>
        <taxon>Lacipirellulaceae</taxon>
        <taxon>Adhaeretor</taxon>
    </lineage>
</organism>
<dbReference type="KEGG" id="amob:HG15A2_40850"/>
<evidence type="ECO:0000313" key="2">
    <source>
        <dbReference type="EMBL" id="QDT00745.1"/>
    </source>
</evidence>
<dbReference type="RefSeq" id="WP_145062444.1">
    <property type="nucleotide sequence ID" value="NZ_CP036263.1"/>
</dbReference>
<feature type="transmembrane region" description="Helical" evidence="1">
    <location>
        <begin position="86"/>
        <end position="107"/>
    </location>
</feature>
<evidence type="ECO:0000313" key="3">
    <source>
        <dbReference type="Proteomes" id="UP000319852"/>
    </source>
</evidence>
<reference evidence="2 3" key="1">
    <citation type="submission" date="2019-02" db="EMBL/GenBank/DDBJ databases">
        <title>Deep-cultivation of Planctomycetes and their phenomic and genomic characterization uncovers novel biology.</title>
        <authorList>
            <person name="Wiegand S."/>
            <person name="Jogler M."/>
            <person name="Boedeker C."/>
            <person name="Pinto D."/>
            <person name="Vollmers J."/>
            <person name="Rivas-Marin E."/>
            <person name="Kohn T."/>
            <person name="Peeters S.H."/>
            <person name="Heuer A."/>
            <person name="Rast P."/>
            <person name="Oberbeckmann S."/>
            <person name="Bunk B."/>
            <person name="Jeske O."/>
            <person name="Meyerdierks A."/>
            <person name="Storesund J.E."/>
            <person name="Kallscheuer N."/>
            <person name="Luecker S."/>
            <person name="Lage O.M."/>
            <person name="Pohl T."/>
            <person name="Merkel B.J."/>
            <person name="Hornburger P."/>
            <person name="Mueller R.-W."/>
            <person name="Bruemmer F."/>
            <person name="Labrenz M."/>
            <person name="Spormann A.M."/>
            <person name="Op den Camp H."/>
            <person name="Overmann J."/>
            <person name="Amann R."/>
            <person name="Jetten M.S.M."/>
            <person name="Mascher T."/>
            <person name="Medema M.H."/>
            <person name="Devos D.P."/>
            <person name="Kaster A.-K."/>
            <person name="Ovreas L."/>
            <person name="Rohde M."/>
            <person name="Galperin M.Y."/>
            <person name="Jogler C."/>
        </authorList>
    </citation>
    <scope>NUCLEOTIDE SEQUENCE [LARGE SCALE GENOMIC DNA]</scope>
    <source>
        <strain evidence="2 3">HG15A2</strain>
    </source>
</reference>
<feature type="transmembrane region" description="Helical" evidence="1">
    <location>
        <begin position="55"/>
        <end position="74"/>
    </location>
</feature>
<keyword evidence="1" id="KW-0812">Transmembrane</keyword>
<feature type="transmembrane region" description="Helical" evidence="1">
    <location>
        <begin position="127"/>
        <end position="152"/>
    </location>
</feature>